<keyword evidence="1" id="KW-1133">Transmembrane helix</keyword>
<sequence length="79" mass="8836">MNELGKLLYKSKTDSLKNGLVFTILGIVIAVGANFIYAKLFGYIIGSIFILIGLFFLIFKRADHIAIHEHAILLNVKNK</sequence>
<dbReference type="Proteomes" id="UP000196151">
    <property type="component" value="Chromosome"/>
</dbReference>
<gene>
    <name evidence="3" type="ORF">A5889_002494</name>
    <name evidence="2" type="ORF">A5889_003175</name>
</gene>
<evidence type="ECO:0000313" key="3">
    <source>
        <dbReference type="EMBL" id="WYJ94952.1"/>
    </source>
</evidence>
<keyword evidence="4" id="KW-1185">Reference proteome</keyword>
<dbReference type="OrthoDB" id="2920732at2"/>
<dbReference type="AlphaFoldDB" id="A0A200IVL0"/>
<reference evidence="3" key="3">
    <citation type="submission" date="2024-03" db="EMBL/GenBank/DDBJ databases">
        <title>The Genome Sequence of Enterococcus sp. DIV0238c.</title>
        <authorList>
            <consortium name="The Broad Institute Genomics Platform"/>
            <consortium name="The Broad Institute Microbial Omics Core"/>
            <consortium name="The Broad Institute Genomic Center for Infectious Diseases"/>
            <person name="Earl A."/>
            <person name="Manson A."/>
            <person name="Gilmore M."/>
            <person name="Schwartman J."/>
            <person name="Shea T."/>
            <person name="Abouelleil A."/>
            <person name="Cao P."/>
            <person name="Chapman S."/>
            <person name="Cusick C."/>
            <person name="Young S."/>
            <person name="Neafsey D."/>
            <person name="Nusbaum C."/>
            <person name="Birren B."/>
        </authorList>
    </citation>
    <scope>NUCLEOTIDE SEQUENCE</scope>
    <source>
        <strain evidence="3">9D6_DIV0238</strain>
    </source>
</reference>
<feature type="transmembrane region" description="Helical" evidence="1">
    <location>
        <begin position="20"/>
        <end position="37"/>
    </location>
</feature>
<dbReference type="EMBL" id="NIBQ01000004">
    <property type="protein sequence ID" value="OUZ28420.1"/>
    <property type="molecule type" value="Genomic_DNA"/>
</dbReference>
<proteinExistence type="predicted"/>
<organism evidence="2">
    <name type="scientific">Candidatus Enterococcus dunnyi</name>
    <dbReference type="NCBI Taxonomy" id="1834192"/>
    <lineage>
        <taxon>Bacteria</taxon>
        <taxon>Bacillati</taxon>
        <taxon>Bacillota</taxon>
        <taxon>Bacilli</taxon>
        <taxon>Lactobacillales</taxon>
        <taxon>Enterococcaceae</taxon>
        <taxon>Enterococcus</taxon>
    </lineage>
</organism>
<name>A0A200IVL0_9ENTE</name>
<evidence type="ECO:0000313" key="4">
    <source>
        <dbReference type="Proteomes" id="UP000196151"/>
    </source>
</evidence>
<reference evidence="3" key="2">
    <citation type="submission" date="2017-05" db="EMBL/GenBank/DDBJ databases">
        <authorList>
            <consortium name="The Broad Institute Genomics Platform"/>
            <consortium name="The Broad Institute Genomic Center for Infectious Diseases"/>
            <person name="Earl A."/>
            <person name="Manson A."/>
            <person name="Schwartman J."/>
            <person name="Gilmore M."/>
            <person name="Abouelleil A."/>
            <person name="Cao P."/>
            <person name="Chapman S."/>
            <person name="Cusick C."/>
            <person name="Shea T."/>
            <person name="Young S."/>
            <person name="Neafsey D."/>
            <person name="Nusbaum C."/>
            <person name="Birren B."/>
        </authorList>
    </citation>
    <scope>NUCLEOTIDE SEQUENCE</scope>
    <source>
        <strain evidence="3">9D6_DIV0238</strain>
    </source>
</reference>
<dbReference type="RefSeq" id="WP_087642198.1">
    <property type="nucleotide sequence ID" value="NZ_CP147246.1"/>
</dbReference>
<keyword evidence="1" id="KW-0812">Transmembrane</keyword>
<dbReference type="EMBL" id="CP147246">
    <property type="protein sequence ID" value="WYJ94952.1"/>
    <property type="molecule type" value="Genomic_DNA"/>
</dbReference>
<evidence type="ECO:0000313" key="2">
    <source>
        <dbReference type="EMBL" id="OUZ28420.1"/>
    </source>
</evidence>
<feature type="transmembrane region" description="Helical" evidence="1">
    <location>
        <begin position="43"/>
        <end position="59"/>
    </location>
</feature>
<protein>
    <submittedName>
        <fullName evidence="2">Uncharacterized protein</fullName>
    </submittedName>
</protein>
<accession>A0A200IVL0</accession>
<keyword evidence="1" id="KW-0472">Membrane</keyword>
<reference evidence="2" key="1">
    <citation type="submission" date="2017-05" db="EMBL/GenBank/DDBJ databases">
        <title>The Genome Sequence of Enterococcus sp. 9D6_DIV0238.</title>
        <authorList>
            <consortium name="The Broad Institute Genomics Platform"/>
            <consortium name="The Broad Institute Genomic Center for Infectious Diseases"/>
            <person name="Earl A."/>
            <person name="Manson A."/>
            <person name="Schwartman J."/>
            <person name="Gilmore M."/>
            <person name="Abouelleil A."/>
            <person name="Cao P."/>
            <person name="Chapman S."/>
            <person name="Cusick C."/>
            <person name="Shea T."/>
            <person name="Young S."/>
            <person name="Neafsey D."/>
            <person name="Nusbaum C."/>
            <person name="Birren B."/>
        </authorList>
    </citation>
    <scope>NUCLEOTIDE SEQUENCE [LARGE SCALE GENOMIC DNA]</scope>
    <source>
        <strain evidence="2">9D6_DIV0238</strain>
    </source>
</reference>
<evidence type="ECO:0000256" key="1">
    <source>
        <dbReference type="SAM" id="Phobius"/>
    </source>
</evidence>